<feature type="coiled-coil region" evidence="1">
    <location>
        <begin position="207"/>
        <end position="312"/>
    </location>
</feature>
<evidence type="ECO:0000313" key="2">
    <source>
        <dbReference type="EnsemblMetazoa" id="BGLB025720-PA"/>
    </source>
</evidence>
<name>A0A2C9L0Q2_BIOGL</name>
<gene>
    <name evidence="2" type="primary">106056998</name>
</gene>
<feature type="coiled-coil region" evidence="1">
    <location>
        <begin position="13"/>
        <end position="179"/>
    </location>
</feature>
<sequence length="343" mass="39704">MDAKNQVVLNALIQKHASEKERLLDRIQQLEKQKVDVLTGRRSAEECIEAVQEELEMAQKEINEEEFIKSYKPPQRAALNFPSDEDNLQKQINLLSTQLKEAEKEQENLKQLQHEHEMLKHEKFGLENLLEKLQKKLSDGDNDIIKSQMAKIHQLNEDKKSLQAQLDQASNQIMAASTAMALAQSHFTKELEAMKQNSPSLSELENYAQLQLNNLDQQRQILELQDAIKKHESIVDKLLKDGDVEKENIIKAMETKVKAVQDQLQSTQDLFTRQKEKCEELGSANKKKVLLLKDLHAEIAHLMTSLAESEERRRQSERMERKLFEKCESYKKTLDRINASLAR</sequence>
<dbReference type="VEuPathDB" id="VectorBase:BGLB025720"/>
<dbReference type="Proteomes" id="UP000076420">
    <property type="component" value="Unassembled WGS sequence"/>
</dbReference>
<reference evidence="2" key="1">
    <citation type="submission" date="2020-05" db="UniProtKB">
        <authorList>
            <consortium name="EnsemblMetazoa"/>
        </authorList>
    </citation>
    <scope>IDENTIFICATION</scope>
    <source>
        <strain evidence="2">BB02</strain>
    </source>
</reference>
<proteinExistence type="predicted"/>
<accession>A0A2C9L0Q2</accession>
<keyword evidence="1" id="KW-0175">Coiled coil</keyword>
<dbReference type="VEuPathDB" id="VectorBase:BGLAX_045146"/>
<dbReference type="STRING" id="6526.A0A2C9L0Q2"/>
<evidence type="ECO:0000256" key="1">
    <source>
        <dbReference type="SAM" id="Coils"/>
    </source>
</evidence>
<dbReference type="EnsemblMetazoa" id="BGLB025720-RA">
    <property type="protein sequence ID" value="BGLB025720-PA"/>
    <property type="gene ID" value="BGLB025720"/>
</dbReference>
<dbReference type="KEGG" id="bgt:106056998"/>
<protein>
    <submittedName>
        <fullName evidence="2">Uncharacterized protein</fullName>
    </submittedName>
</protein>
<dbReference type="AlphaFoldDB" id="A0A2C9L0Q2"/>
<organism evidence="2 3">
    <name type="scientific">Biomphalaria glabrata</name>
    <name type="common">Bloodfluke planorb</name>
    <name type="synonym">Freshwater snail</name>
    <dbReference type="NCBI Taxonomy" id="6526"/>
    <lineage>
        <taxon>Eukaryota</taxon>
        <taxon>Metazoa</taxon>
        <taxon>Spiralia</taxon>
        <taxon>Lophotrochozoa</taxon>
        <taxon>Mollusca</taxon>
        <taxon>Gastropoda</taxon>
        <taxon>Heterobranchia</taxon>
        <taxon>Euthyneura</taxon>
        <taxon>Panpulmonata</taxon>
        <taxon>Hygrophila</taxon>
        <taxon>Lymnaeoidea</taxon>
        <taxon>Planorbidae</taxon>
        <taxon>Biomphalaria</taxon>
    </lineage>
</organism>
<evidence type="ECO:0000313" key="3">
    <source>
        <dbReference type="Proteomes" id="UP000076420"/>
    </source>
</evidence>